<dbReference type="GO" id="GO:0006535">
    <property type="term" value="P:cysteine biosynthetic process from serine"/>
    <property type="evidence" value="ECO:0007669"/>
    <property type="project" value="InterPro"/>
</dbReference>
<feature type="domain" description="Serine acetyltransferase N-terminal" evidence="1">
    <location>
        <begin position="84"/>
        <end position="156"/>
    </location>
</feature>
<dbReference type="EMBL" id="NMUH01000558">
    <property type="protein sequence ID" value="MQL81272.1"/>
    <property type="molecule type" value="Genomic_DNA"/>
</dbReference>
<dbReference type="InterPro" id="IPR010493">
    <property type="entry name" value="Ser_AcTrfase_N"/>
</dbReference>
<gene>
    <name evidence="2" type="ORF">Taro_013743</name>
</gene>
<accession>A0A843U792</accession>
<comment type="caution">
    <text evidence="2">The sequence shown here is derived from an EMBL/GenBank/DDBJ whole genome shotgun (WGS) entry which is preliminary data.</text>
</comment>
<evidence type="ECO:0000313" key="2">
    <source>
        <dbReference type="EMBL" id="MQL81272.1"/>
    </source>
</evidence>
<dbReference type="GO" id="GO:0005737">
    <property type="term" value="C:cytoplasm"/>
    <property type="evidence" value="ECO:0007669"/>
    <property type="project" value="InterPro"/>
</dbReference>
<reference evidence="2" key="1">
    <citation type="submission" date="2017-07" db="EMBL/GenBank/DDBJ databases">
        <title>Taro Niue Genome Assembly and Annotation.</title>
        <authorList>
            <person name="Atibalentja N."/>
            <person name="Keating K."/>
            <person name="Fields C.J."/>
        </authorList>
    </citation>
    <scope>NUCLEOTIDE SEQUENCE</scope>
    <source>
        <strain evidence="2">Niue_2</strain>
        <tissue evidence="2">Leaf</tissue>
    </source>
</reference>
<sequence length="156" mass="17188">MFGSSILRHSCSVSPWQTHHHGRLCLRAAMATCIAPGFSAAAAGACPCKFIDLICPNFPNLAFSNTTQKRVLPGGDSEEDVDDVWTKVWEEMEADVEEEPISPVLRNLYHNAVFSHWCLESALAIHLAAKLGSSEQIPRGVLFEIFLDAFFADPEI</sequence>
<dbReference type="InterPro" id="IPR042122">
    <property type="entry name" value="Ser_AcTrfase_N_sf"/>
</dbReference>
<dbReference type="Proteomes" id="UP000652761">
    <property type="component" value="Unassembled WGS sequence"/>
</dbReference>
<proteinExistence type="predicted"/>
<dbReference type="Gene3D" id="1.10.3130.10">
    <property type="entry name" value="serine acetyltransferase, domain 1"/>
    <property type="match status" value="1"/>
</dbReference>
<name>A0A843U792_COLES</name>
<evidence type="ECO:0000313" key="3">
    <source>
        <dbReference type="Proteomes" id="UP000652761"/>
    </source>
</evidence>
<protein>
    <recommendedName>
        <fullName evidence="1">Serine acetyltransferase N-terminal domain-containing protein</fullName>
    </recommendedName>
</protein>
<dbReference type="AlphaFoldDB" id="A0A843U792"/>
<organism evidence="2 3">
    <name type="scientific">Colocasia esculenta</name>
    <name type="common">Wild taro</name>
    <name type="synonym">Arum esculentum</name>
    <dbReference type="NCBI Taxonomy" id="4460"/>
    <lineage>
        <taxon>Eukaryota</taxon>
        <taxon>Viridiplantae</taxon>
        <taxon>Streptophyta</taxon>
        <taxon>Embryophyta</taxon>
        <taxon>Tracheophyta</taxon>
        <taxon>Spermatophyta</taxon>
        <taxon>Magnoliopsida</taxon>
        <taxon>Liliopsida</taxon>
        <taxon>Araceae</taxon>
        <taxon>Aroideae</taxon>
        <taxon>Colocasieae</taxon>
        <taxon>Colocasia</taxon>
    </lineage>
</organism>
<dbReference type="Pfam" id="PF06426">
    <property type="entry name" value="SATase_N"/>
    <property type="match status" value="1"/>
</dbReference>
<evidence type="ECO:0000259" key="1">
    <source>
        <dbReference type="SMART" id="SM00971"/>
    </source>
</evidence>
<dbReference type="GO" id="GO:0009001">
    <property type="term" value="F:serine O-acetyltransferase activity"/>
    <property type="evidence" value="ECO:0007669"/>
    <property type="project" value="InterPro"/>
</dbReference>
<keyword evidence="3" id="KW-1185">Reference proteome</keyword>
<dbReference type="SMART" id="SM00971">
    <property type="entry name" value="SATase_N"/>
    <property type="match status" value="1"/>
</dbReference>